<proteinExistence type="predicted"/>
<gene>
    <name evidence="1" type="ORF">S06H3_64556</name>
</gene>
<accession>X1QTX6</accession>
<sequence length="49" mass="6053">IFALSKWDLEKEILHTYINREGLIKSFDNLFYNLSMRFLTQEFLLYQLH</sequence>
<evidence type="ECO:0000313" key="1">
    <source>
        <dbReference type="EMBL" id="GAI54360.1"/>
    </source>
</evidence>
<protein>
    <submittedName>
        <fullName evidence="1">Uncharacterized protein</fullName>
    </submittedName>
</protein>
<comment type="caution">
    <text evidence="1">The sequence shown here is derived from an EMBL/GenBank/DDBJ whole genome shotgun (WGS) entry which is preliminary data.</text>
</comment>
<dbReference type="EMBL" id="BARV01043160">
    <property type="protein sequence ID" value="GAI54360.1"/>
    <property type="molecule type" value="Genomic_DNA"/>
</dbReference>
<reference evidence="1" key="1">
    <citation type="journal article" date="2014" name="Front. Microbiol.">
        <title>High frequency of phylogenetically diverse reductive dehalogenase-homologous genes in deep subseafloor sedimentary metagenomes.</title>
        <authorList>
            <person name="Kawai M."/>
            <person name="Futagami T."/>
            <person name="Toyoda A."/>
            <person name="Takaki Y."/>
            <person name="Nishi S."/>
            <person name="Hori S."/>
            <person name="Arai W."/>
            <person name="Tsubouchi T."/>
            <person name="Morono Y."/>
            <person name="Uchiyama I."/>
            <person name="Ito T."/>
            <person name="Fujiyama A."/>
            <person name="Inagaki F."/>
            <person name="Takami H."/>
        </authorList>
    </citation>
    <scope>NUCLEOTIDE SEQUENCE</scope>
    <source>
        <strain evidence="1">Expedition CK06-06</strain>
    </source>
</reference>
<feature type="non-terminal residue" evidence="1">
    <location>
        <position position="1"/>
    </location>
</feature>
<dbReference type="AlphaFoldDB" id="X1QTX6"/>
<organism evidence="1">
    <name type="scientific">marine sediment metagenome</name>
    <dbReference type="NCBI Taxonomy" id="412755"/>
    <lineage>
        <taxon>unclassified sequences</taxon>
        <taxon>metagenomes</taxon>
        <taxon>ecological metagenomes</taxon>
    </lineage>
</organism>
<name>X1QTX6_9ZZZZ</name>